<protein>
    <submittedName>
        <fullName evidence="1">Uncharacterized protein</fullName>
    </submittedName>
</protein>
<dbReference type="OrthoDB" id="7467629at2759"/>
<keyword evidence="2" id="KW-1185">Reference proteome</keyword>
<accession>A0A8S0ZS41</accession>
<name>A0A8S0ZS41_ARCPL</name>
<evidence type="ECO:0000313" key="1">
    <source>
        <dbReference type="EMBL" id="CAB3237379.1"/>
    </source>
</evidence>
<dbReference type="AlphaFoldDB" id="A0A8S0ZS41"/>
<gene>
    <name evidence="1" type="ORF">APLA_LOCUS6878</name>
</gene>
<dbReference type="EMBL" id="CADEBC010000489">
    <property type="protein sequence ID" value="CAB3237379.1"/>
    <property type="molecule type" value="Genomic_DNA"/>
</dbReference>
<dbReference type="Proteomes" id="UP000494106">
    <property type="component" value="Unassembled WGS sequence"/>
</dbReference>
<proteinExistence type="predicted"/>
<organism evidence="1 2">
    <name type="scientific">Arctia plantaginis</name>
    <name type="common">Wood tiger moth</name>
    <name type="synonym">Phalaena plantaginis</name>
    <dbReference type="NCBI Taxonomy" id="874455"/>
    <lineage>
        <taxon>Eukaryota</taxon>
        <taxon>Metazoa</taxon>
        <taxon>Ecdysozoa</taxon>
        <taxon>Arthropoda</taxon>
        <taxon>Hexapoda</taxon>
        <taxon>Insecta</taxon>
        <taxon>Pterygota</taxon>
        <taxon>Neoptera</taxon>
        <taxon>Endopterygota</taxon>
        <taxon>Lepidoptera</taxon>
        <taxon>Glossata</taxon>
        <taxon>Ditrysia</taxon>
        <taxon>Noctuoidea</taxon>
        <taxon>Erebidae</taxon>
        <taxon>Arctiinae</taxon>
        <taxon>Arctia</taxon>
    </lineage>
</organism>
<sequence>MHFHLSSSFHPPNIIPKVRSPISMLRGCVKDGRFATRVRGSTPHKRWRRFIVLGARSWRAAGVAEHSSVDRPRWRWSRSLTPSDQRLHNCTKTSQVLSAPQGAILSPSLAFYNILSAFTS</sequence>
<evidence type="ECO:0000313" key="2">
    <source>
        <dbReference type="Proteomes" id="UP000494106"/>
    </source>
</evidence>
<comment type="caution">
    <text evidence="1">The sequence shown here is derived from an EMBL/GenBank/DDBJ whole genome shotgun (WGS) entry which is preliminary data.</text>
</comment>
<reference evidence="1 2" key="1">
    <citation type="submission" date="2020-04" db="EMBL/GenBank/DDBJ databases">
        <authorList>
            <person name="Wallbank WR R."/>
            <person name="Pardo Diaz C."/>
            <person name="Kozak K."/>
            <person name="Martin S."/>
            <person name="Jiggins C."/>
            <person name="Moest M."/>
            <person name="Warren A I."/>
            <person name="Byers J.R.P. K."/>
            <person name="Montejo-Kovacevich G."/>
            <person name="Yen C E."/>
        </authorList>
    </citation>
    <scope>NUCLEOTIDE SEQUENCE [LARGE SCALE GENOMIC DNA]</scope>
</reference>